<feature type="coiled-coil region" evidence="16">
    <location>
        <begin position="646"/>
        <end position="687"/>
    </location>
</feature>
<evidence type="ECO:0000256" key="2">
    <source>
        <dbReference type="ARBA" id="ARBA00004236"/>
    </source>
</evidence>
<sequence>MLPAWTILLVSALYVGLLFAVAYTADKLGDRGLSLVNNPYVYTLSIAVYCTAWTFYGSVGLAAEQGLAFLTIYLGPTLMAIVWWVVLRKIVRISKLYRLTSIADFIAARYGKSMLLGGLAAFIALVGTTPYIALQLQAVSSSFDVLLHFPDMEAVQAGSAGLLDDKALYVAALLALFTILFGTRHIDATERLEGMVVAVAFESVVKLVAFLAVGIFVTFVLFAGPVELFREAAASPAIAELGLLTGLPGGYQNWIAMLALSALAILFLPRQWQVSVVENVNEDHIRTASWLFPLYLLVINLFVLPVALAGLLFFGDEIPGDDYVLALPLAVDQGLLGLLVYIGGFSAATGMVIVATIAVAIMVSNDIVTPALLRLRRFHARGRHDLSRLIVTIRRLVICAILALGYAYYLLIADTHALVSIGLISFAAVAQFAPAVLLGLFWKGASRRGALAGLVAGFLLWAYTLLLPSLAEAGLLGERLLTDGPWGIEWLHPYGLFGMEGMDPIAHAFFWTLLANLGLLLGVSLFDRQGDMERIQATLFVDVFLRSERDARFWEGTATVGDLQDLLGRFLGPERAAGVIREYGAHRGRPLDEAEQAQPELVNQVERLLAGSIGSASARVMVASIVKGEALSYEGVMEILDATSRAIEYSRRLEEKSHALESATEELRAANERLKELDQLKDEFVSMVSHELRTPLTSIRAFGEILLNNPEMDADQRREFLEVVVRESERLTRLINQVLDLSKIESGSAQWQLEDVDLSRLAREAAESTQQLFTDRQTQLHIEIASDDNAIKGDPDRLMQLIINLLSNAAKFTEPGEGQVWLRLEKGRGDTLRLSVTDNGPGISAEDQRRIFDKFHQISQQQAGKPKGSGLGLAICRLIADAHWGTLWVDSEPGAGASFVCKLPRAGGEHCNVTGYVAFSERGPAPPEEEPS</sequence>
<evidence type="ECO:0000256" key="1">
    <source>
        <dbReference type="ARBA" id="ARBA00000085"/>
    </source>
</evidence>
<dbReference type="GO" id="GO:0022857">
    <property type="term" value="F:transmembrane transporter activity"/>
    <property type="evidence" value="ECO:0007669"/>
    <property type="project" value="InterPro"/>
</dbReference>
<dbReference type="GO" id="GO:0005886">
    <property type="term" value="C:plasma membrane"/>
    <property type="evidence" value="ECO:0007669"/>
    <property type="project" value="UniProtKB-SubCell"/>
</dbReference>
<evidence type="ECO:0000256" key="11">
    <source>
        <dbReference type="ARBA" id="ARBA00022777"/>
    </source>
</evidence>
<comment type="catalytic activity">
    <reaction evidence="1">
        <text>ATP + protein L-histidine = ADP + protein N-phospho-L-histidine.</text>
        <dbReference type="EC" id="2.7.13.3"/>
    </reaction>
</comment>
<keyword evidence="10" id="KW-0547">Nucleotide-binding</keyword>
<proteinExistence type="inferred from homology"/>
<evidence type="ECO:0000256" key="17">
    <source>
        <dbReference type="SAM" id="Phobius"/>
    </source>
</evidence>
<name>A1WYA6_HALHL</name>
<dbReference type="Proteomes" id="UP000000647">
    <property type="component" value="Chromosome"/>
</dbReference>
<dbReference type="FunFam" id="3.30.565.10:FF:000023">
    <property type="entry name" value="PAS domain-containing sensor histidine kinase"/>
    <property type="match status" value="1"/>
</dbReference>
<dbReference type="Pfam" id="PF00512">
    <property type="entry name" value="HisKA"/>
    <property type="match status" value="1"/>
</dbReference>
<dbReference type="AlphaFoldDB" id="A1WYA6"/>
<feature type="transmembrane region" description="Helical" evidence="17">
    <location>
        <begin position="68"/>
        <end position="87"/>
    </location>
</feature>
<keyword evidence="12" id="KW-0067">ATP-binding</keyword>
<dbReference type="eggNOG" id="COG2205">
    <property type="taxonomic scope" value="Bacteria"/>
</dbReference>
<gene>
    <name evidence="19" type="ordered locus">Hhal_1904</name>
</gene>
<evidence type="ECO:0000256" key="10">
    <source>
        <dbReference type="ARBA" id="ARBA00022741"/>
    </source>
</evidence>
<evidence type="ECO:0000313" key="20">
    <source>
        <dbReference type="Proteomes" id="UP000000647"/>
    </source>
</evidence>
<dbReference type="SUPFAM" id="SSF55874">
    <property type="entry name" value="ATPase domain of HSP90 chaperone/DNA topoisomerase II/histidine kinase"/>
    <property type="match status" value="1"/>
</dbReference>
<dbReference type="InterPro" id="IPR003661">
    <property type="entry name" value="HisK_dim/P_dom"/>
</dbReference>
<dbReference type="PANTHER" id="PTHR43711">
    <property type="entry name" value="TWO-COMPONENT HISTIDINE KINASE"/>
    <property type="match status" value="1"/>
</dbReference>
<evidence type="ECO:0000256" key="8">
    <source>
        <dbReference type="ARBA" id="ARBA00022679"/>
    </source>
</evidence>
<dbReference type="InterPro" id="IPR050736">
    <property type="entry name" value="Sensor_HK_Regulatory"/>
</dbReference>
<keyword evidence="11 19" id="KW-0418">Kinase</keyword>
<dbReference type="SUPFAM" id="SSF47384">
    <property type="entry name" value="Homodimeric domain of signal transducing histidine kinase"/>
    <property type="match status" value="1"/>
</dbReference>
<dbReference type="eggNOG" id="COG0591">
    <property type="taxonomic scope" value="Bacteria"/>
</dbReference>
<feature type="transmembrane region" description="Helical" evidence="17">
    <location>
        <begin position="449"/>
        <end position="471"/>
    </location>
</feature>
<evidence type="ECO:0000259" key="18">
    <source>
        <dbReference type="PROSITE" id="PS50109"/>
    </source>
</evidence>
<dbReference type="HOGENOM" id="CLU_000445_22_1_6"/>
<evidence type="ECO:0000256" key="3">
    <source>
        <dbReference type="ARBA" id="ARBA00004314"/>
    </source>
</evidence>
<dbReference type="GO" id="GO:0045121">
    <property type="term" value="C:membrane raft"/>
    <property type="evidence" value="ECO:0007669"/>
    <property type="project" value="UniProtKB-SubCell"/>
</dbReference>
<feature type="domain" description="Histidine kinase" evidence="18">
    <location>
        <begin position="687"/>
        <end position="907"/>
    </location>
</feature>
<dbReference type="InterPro" id="IPR038377">
    <property type="entry name" value="Na/Glc_symporter_sf"/>
</dbReference>
<dbReference type="Pfam" id="PF02518">
    <property type="entry name" value="HATPase_c"/>
    <property type="match status" value="1"/>
</dbReference>
<feature type="transmembrane region" description="Helical" evidence="17">
    <location>
        <begin position="195"/>
        <end position="222"/>
    </location>
</feature>
<evidence type="ECO:0000256" key="6">
    <source>
        <dbReference type="ARBA" id="ARBA00022475"/>
    </source>
</evidence>
<dbReference type="EC" id="2.7.13.3" evidence="5"/>
<evidence type="ECO:0000256" key="7">
    <source>
        <dbReference type="ARBA" id="ARBA00022553"/>
    </source>
</evidence>
<evidence type="ECO:0000256" key="16">
    <source>
        <dbReference type="SAM" id="Coils"/>
    </source>
</evidence>
<evidence type="ECO:0000256" key="5">
    <source>
        <dbReference type="ARBA" id="ARBA00012438"/>
    </source>
</evidence>
<dbReference type="SMART" id="SM00387">
    <property type="entry name" value="HATPase_c"/>
    <property type="match status" value="1"/>
</dbReference>
<reference evidence="20" key="1">
    <citation type="submission" date="2006-12" db="EMBL/GenBank/DDBJ databases">
        <title>Complete sequence of Halorhodospira halophila SL1.</title>
        <authorList>
            <consortium name="US DOE Joint Genome Institute"/>
            <person name="Copeland A."/>
            <person name="Lucas S."/>
            <person name="Lapidus A."/>
            <person name="Barry K."/>
            <person name="Detter J.C."/>
            <person name="Glavina del Rio T."/>
            <person name="Hammon N."/>
            <person name="Israni S."/>
            <person name="Dalin E."/>
            <person name="Tice H."/>
            <person name="Pitluck S."/>
            <person name="Saunders E."/>
            <person name="Brettin T."/>
            <person name="Bruce D."/>
            <person name="Han C."/>
            <person name="Tapia R."/>
            <person name="Schmutz J."/>
            <person name="Larimer F."/>
            <person name="Land M."/>
            <person name="Hauser L."/>
            <person name="Kyrpides N."/>
            <person name="Mikhailova N."/>
            <person name="Hoff W."/>
            <person name="Richardson P."/>
        </authorList>
    </citation>
    <scope>NUCLEOTIDE SEQUENCE [LARGE SCALE GENOMIC DNA]</scope>
    <source>
        <strain evidence="20">DSM 244 / SL1</strain>
    </source>
</reference>
<dbReference type="InterPro" id="IPR036097">
    <property type="entry name" value="HisK_dim/P_sf"/>
</dbReference>
<evidence type="ECO:0000256" key="13">
    <source>
        <dbReference type="ARBA" id="ARBA00022989"/>
    </source>
</evidence>
<evidence type="ECO:0000256" key="14">
    <source>
        <dbReference type="ARBA" id="ARBA00023012"/>
    </source>
</evidence>
<dbReference type="InterPro" id="IPR003594">
    <property type="entry name" value="HATPase_dom"/>
</dbReference>
<dbReference type="GO" id="GO:0000155">
    <property type="term" value="F:phosphorelay sensor kinase activity"/>
    <property type="evidence" value="ECO:0007669"/>
    <property type="project" value="InterPro"/>
</dbReference>
<feature type="transmembrane region" description="Helical" evidence="17">
    <location>
        <begin position="37"/>
        <end position="56"/>
    </location>
</feature>
<feature type="transmembrane region" description="Helical" evidence="17">
    <location>
        <begin position="6"/>
        <end position="25"/>
    </location>
</feature>
<dbReference type="Gene3D" id="1.20.1730.10">
    <property type="entry name" value="Sodium/glucose cotransporter"/>
    <property type="match status" value="1"/>
</dbReference>
<dbReference type="PANTHER" id="PTHR43711:SF30">
    <property type="entry name" value="HISTIDINE KINASE"/>
    <property type="match status" value="1"/>
</dbReference>
<dbReference type="RefSeq" id="WP_011814690.1">
    <property type="nucleotide sequence ID" value="NC_008789.1"/>
</dbReference>
<feature type="transmembrane region" description="Helical" evidence="17">
    <location>
        <begin position="335"/>
        <end position="368"/>
    </location>
</feature>
<comment type="subcellular location">
    <subcellularLocation>
        <location evidence="2">Cell membrane</location>
    </subcellularLocation>
    <subcellularLocation>
        <location evidence="3">Membrane raft</location>
        <topology evidence="3">Multi-pass membrane protein</topology>
    </subcellularLocation>
</comment>
<reference evidence="19 20" key="2">
    <citation type="journal article" date="2013" name="Stand. Genomic Sci.">
        <title>Complete genome sequence of Halorhodospira halophila SL1.</title>
        <authorList>
            <person name="Challacombe J.F."/>
            <person name="Majid S."/>
            <person name="Deole R."/>
            <person name="Brettin T.S."/>
            <person name="Bruce D."/>
            <person name="Delano S.F."/>
            <person name="Detter J.C."/>
            <person name="Gleasner C.D."/>
            <person name="Han C.S."/>
            <person name="Misra M."/>
            <person name="Reitenga K.G."/>
            <person name="Mikhailova N."/>
            <person name="Woyke T."/>
            <person name="Pitluck S."/>
            <person name="Nolan M."/>
            <person name="Land M.L."/>
            <person name="Saunders E."/>
            <person name="Tapia R."/>
            <person name="Lapidus A."/>
            <person name="Ivanova N."/>
            <person name="Hoff W.D."/>
        </authorList>
    </citation>
    <scope>NUCLEOTIDE SEQUENCE [LARGE SCALE GENOMIC DNA]</scope>
    <source>
        <strain evidence="20">DSM 244 / SL1</strain>
    </source>
</reference>
<feature type="transmembrane region" description="Helical" evidence="17">
    <location>
        <begin position="114"/>
        <end position="134"/>
    </location>
</feature>
<dbReference type="OrthoDB" id="9764438at2"/>
<evidence type="ECO:0000256" key="9">
    <source>
        <dbReference type="ARBA" id="ARBA00022692"/>
    </source>
</evidence>
<dbReference type="Gene3D" id="3.30.565.10">
    <property type="entry name" value="Histidine kinase-like ATPase, C-terminal domain"/>
    <property type="match status" value="1"/>
</dbReference>
<keyword evidence="20" id="KW-1185">Reference proteome</keyword>
<feature type="transmembrane region" description="Helical" evidence="17">
    <location>
        <begin position="417"/>
        <end position="442"/>
    </location>
</feature>
<dbReference type="CDD" id="cd10322">
    <property type="entry name" value="SLC5sbd"/>
    <property type="match status" value="1"/>
</dbReference>
<dbReference type="FunFam" id="1.10.287.130:FF:000001">
    <property type="entry name" value="Two-component sensor histidine kinase"/>
    <property type="match status" value="1"/>
</dbReference>
<dbReference type="PROSITE" id="PS50109">
    <property type="entry name" value="HIS_KIN"/>
    <property type="match status" value="1"/>
</dbReference>
<keyword evidence="13 17" id="KW-1133">Transmembrane helix</keyword>
<evidence type="ECO:0000256" key="15">
    <source>
        <dbReference type="ARBA" id="ARBA00023136"/>
    </source>
</evidence>
<keyword evidence="15 17" id="KW-0472">Membrane</keyword>
<evidence type="ECO:0000256" key="12">
    <source>
        <dbReference type="ARBA" id="ARBA00022840"/>
    </source>
</evidence>
<evidence type="ECO:0000256" key="4">
    <source>
        <dbReference type="ARBA" id="ARBA00006434"/>
    </source>
</evidence>
<keyword evidence="9 17" id="KW-0812">Transmembrane</keyword>
<feature type="transmembrane region" description="Helical" evidence="17">
    <location>
        <begin position="251"/>
        <end position="269"/>
    </location>
</feature>
<dbReference type="InterPro" id="IPR036890">
    <property type="entry name" value="HATPase_C_sf"/>
</dbReference>
<keyword evidence="6" id="KW-1003">Cell membrane</keyword>
<dbReference type="InterPro" id="IPR004358">
    <property type="entry name" value="Sig_transdc_His_kin-like_C"/>
</dbReference>
<dbReference type="CDD" id="cd00082">
    <property type="entry name" value="HisKA"/>
    <property type="match status" value="1"/>
</dbReference>
<dbReference type="InterPro" id="IPR001734">
    <property type="entry name" value="Na/solute_symporter"/>
</dbReference>
<dbReference type="PROSITE" id="PS50283">
    <property type="entry name" value="NA_SOLUT_SYMP_3"/>
    <property type="match status" value="1"/>
</dbReference>
<feature type="transmembrane region" description="Helical" evidence="17">
    <location>
        <begin position="290"/>
        <end position="315"/>
    </location>
</feature>
<dbReference type="InterPro" id="IPR005467">
    <property type="entry name" value="His_kinase_dom"/>
</dbReference>
<feature type="transmembrane region" description="Helical" evidence="17">
    <location>
        <begin position="505"/>
        <end position="526"/>
    </location>
</feature>
<dbReference type="PRINTS" id="PR00344">
    <property type="entry name" value="BCTRLSENSOR"/>
</dbReference>
<dbReference type="EMBL" id="CP000544">
    <property type="protein sequence ID" value="ABM62668.1"/>
    <property type="molecule type" value="Genomic_DNA"/>
</dbReference>
<comment type="similarity">
    <text evidence="4">Belongs to the sodium:solute symporter (SSF) (TC 2.A.21) family.</text>
</comment>
<dbReference type="SMART" id="SM00388">
    <property type="entry name" value="HisKA"/>
    <property type="match status" value="1"/>
</dbReference>
<feature type="transmembrane region" description="Helical" evidence="17">
    <location>
        <begin position="167"/>
        <end position="183"/>
    </location>
</feature>
<dbReference type="Gene3D" id="1.10.287.130">
    <property type="match status" value="1"/>
</dbReference>
<accession>A1WYA6</accession>
<keyword evidence="7" id="KW-0597">Phosphoprotein</keyword>
<dbReference type="GO" id="GO:0005524">
    <property type="term" value="F:ATP binding"/>
    <property type="evidence" value="ECO:0007669"/>
    <property type="project" value="UniProtKB-KW"/>
</dbReference>
<dbReference type="STRING" id="349124.Hhal_1904"/>
<keyword evidence="14" id="KW-0902">Two-component regulatory system</keyword>
<evidence type="ECO:0000313" key="19">
    <source>
        <dbReference type="EMBL" id="ABM62668.1"/>
    </source>
</evidence>
<protein>
    <recommendedName>
        <fullName evidence="5">histidine kinase</fullName>
        <ecNumber evidence="5">2.7.13.3</ecNumber>
    </recommendedName>
</protein>
<dbReference type="KEGG" id="hha:Hhal_1904"/>
<keyword evidence="8" id="KW-0808">Transferase</keyword>
<feature type="transmembrane region" description="Helical" evidence="17">
    <location>
        <begin position="389"/>
        <end position="411"/>
    </location>
</feature>
<organism evidence="19 20">
    <name type="scientific">Halorhodospira halophila (strain DSM 244 / SL1)</name>
    <name type="common">Ectothiorhodospira halophila (strain DSM 244 / SL1)</name>
    <dbReference type="NCBI Taxonomy" id="349124"/>
    <lineage>
        <taxon>Bacteria</taxon>
        <taxon>Pseudomonadati</taxon>
        <taxon>Pseudomonadota</taxon>
        <taxon>Gammaproteobacteria</taxon>
        <taxon>Chromatiales</taxon>
        <taxon>Ectothiorhodospiraceae</taxon>
        <taxon>Halorhodospira</taxon>
    </lineage>
</organism>
<keyword evidence="16" id="KW-0175">Coiled coil</keyword>